<protein>
    <submittedName>
        <fullName evidence="2">NAD-dependent epimerase/dehydratase family protein</fullName>
    </submittedName>
</protein>
<dbReference type="InterPro" id="IPR001509">
    <property type="entry name" value="Epimerase_deHydtase"/>
</dbReference>
<evidence type="ECO:0000259" key="1">
    <source>
        <dbReference type="Pfam" id="PF01370"/>
    </source>
</evidence>
<sequence>MARVVVIGATGHVGTYLVPRLVEAGHQVIAVSRGQARPYADNRAWAAVEHRQMDRDAMERDGSFGAAIRAIGADIVIDMICFTLDSAKQIVEALSGHVAHFLHTGTIWTHGYPTVVPTPEDAPKRPFGEYGTQKAAIETYLLEQARTRAFPATLIHPGHIVGPGWLPLNPAGHFNAAVFTTLARGETLALPNFGLETVHHVHADDVAQMFMGAIANWRASTGEAFHAVSAGAVTLRGYAESISRWFGHEPKLTFAPFDAWARTQDPKDAEASWEHIARSPNCSIDKARRLLGYAPRYTSLQAVEEALTWLIADGQVTR</sequence>
<comment type="caution">
    <text evidence="2">The sequence shown here is derived from an EMBL/GenBank/DDBJ whole genome shotgun (WGS) entry which is preliminary data.</text>
</comment>
<dbReference type="RefSeq" id="WP_121090645.1">
    <property type="nucleotide sequence ID" value="NZ_RBZU01000015.1"/>
</dbReference>
<accession>A0A494X718</accession>
<dbReference type="PANTHER" id="PTHR48079:SF6">
    <property type="entry name" value="NAD(P)-BINDING DOMAIN-CONTAINING PROTEIN-RELATED"/>
    <property type="match status" value="1"/>
</dbReference>
<dbReference type="Gene3D" id="3.40.50.720">
    <property type="entry name" value="NAD(P)-binding Rossmann-like Domain"/>
    <property type="match status" value="1"/>
</dbReference>
<dbReference type="GO" id="GO:0004029">
    <property type="term" value="F:aldehyde dehydrogenase (NAD+) activity"/>
    <property type="evidence" value="ECO:0007669"/>
    <property type="project" value="TreeGrafter"/>
</dbReference>
<feature type="domain" description="NAD-dependent epimerase/dehydratase" evidence="1">
    <location>
        <begin position="4"/>
        <end position="223"/>
    </location>
</feature>
<gene>
    <name evidence="2" type="ORF">D7S86_25265</name>
</gene>
<keyword evidence="3" id="KW-1185">Reference proteome</keyword>
<dbReference type="InterPro" id="IPR051783">
    <property type="entry name" value="NAD(P)-dependent_oxidoreduct"/>
</dbReference>
<organism evidence="2 3">
    <name type="scientific">Pararobbsia silviterrae</name>
    <dbReference type="NCBI Taxonomy" id="1792498"/>
    <lineage>
        <taxon>Bacteria</taxon>
        <taxon>Pseudomonadati</taxon>
        <taxon>Pseudomonadota</taxon>
        <taxon>Betaproteobacteria</taxon>
        <taxon>Burkholderiales</taxon>
        <taxon>Burkholderiaceae</taxon>
        <taxon>Pararobbsia</taxon>
    </lineage>
</organism>
<evidence type="ECO:0000313" key="2">
    <source>
        <dbReference type="EMBL" id="RKP46230.1"/>
    </source>
</evidence>
<dbReference type="InterPro" id="IPR036291">
    <property type="entry name" value="NAD(P)-bd_dom_sf"/>
</dbReference>
<evidence type="ECO:0000313" key="3">
    <source>
        <dbReference type="Proteomes" id="UP000270342"/>
    </source>
</evidence>
<dbReference type="Pfam" id="PF01370">
    <property type="entry name" value="Epimerase"/>
    <property type="match status" value="1"/>
</dbReference>
<dbReference type="Proteomes" id="UP000270342">
    <property type="component" value="Unassembled WGS sequence"/>
</dbReference>
<reference evidence="2 3" key="1">
    <citation type="submission" date="2018-10" db="EMBL/GenBank/DDBJ databases">
        <title>Robbsia sp. DHC34, isolated from soil.</title>
        <authorList>
            <person name="Gao Z.-H."/>
            <person name="Qiu L.-H."/>
        </authorList>
    </citation>
    <scope>NUCLEOTIDE SEQUENCE [LARGE SCALE GENOMIC DNA]</scope>
    <source>
        <strain evidence="2 3">DHC34</strain>
    </source>
</reference>
<dbReference type="AlphaFoldDB" id="A0A494X718"/>
<dbReference type="PANTHER" id="PTHR48079">
    <property type="entry name" value="PROTEIN YEEZ"/>
    <property type="match status" value="1"/>
</dbReference>
<dbReference type="SUPFAM" id="SSF51735">
    <property type="entry name" value="NAD(P)-binding Rossmann-fold domains"/>
    <property type="match status" value="1"/>
</dbReference>
<dbReference type="OrthoDB" id="9787292at2"/>
<dbReference type="GO" id="GO:0005737">
    <property type="term" value="C:cytoplasm"/>
    <property type="evidence" value="ECO:0007669"/>
    <property type="project" value="TreeGrafter"/>
</dbReference>
<name>A0A494X718_9BURK</name>
<dbReference type="EMBL" id="RBZU01000015">
    <property type="protein sequence ID" value="RKP46230.1"/>
    <property type="molecule type" value="Genomic_DNA"/>
</dbReference>
<proteinExistence type="predicted"/>